<evidence type="ECO:0000256" key="2">
    <source>
        <dbReference type="ARBA" id="ARBA00006462"/>
    </source>
</evidence>
<dbReference type="Proteomes" id="UP001296104">
    <property type="component" value="Unassembled WGS sequence"/>
</dbReference>
<evidence type="ECO:0000313" key="8">
    <source>
        <dbReference type="EMBL" id="CAK4033969.1"/>
    </source>
</evidence>
<comment type="similarity">
    <text evidence="2">Belongs to the glycosyltransferase 31 family. Beta3-Gal-T subfamily.</text>
</comment>
<evidence type="ECO:0000256" key="5">
    <source>
        <dbReference type="ARBA" id="ARBA00022989"/>
    </source>
</evidence>
<accession>A0AAI9EF62</accession>
<evidence type="ECO:0000256" key="7">
    <source>
        <dbReference type="SAM" id="Phobius"/>
    </source>
</evidence>
<evidence type="ECO:0000256" key="1">
    <source>
        <dbReference type="ARBA" id="ARBA00004606"/>
    </source>
</evidence>
<sequence>MDRMSKRSPWVKSVTLPIARSTNYNSKRMPRRSRLLEATATVVVLALVWFLLVAPRKGSIKLESATAERSKPVTNATEALDLLPCSQLRGAKDTVVVLQTSAAELEQRLPIHFETTLRCYPNRLIFSDWNETYQGHPILDAIANIDFKRKQFHPDLDLWRRLRDGGPDVLEDEEMWNAEQTTAKLDKWKYLLMINQTLYEYPEKKWFVFLQTDTFIFWNNLLTMLRAYDSKKAWFLGAQVEGSELADLKAGFVLSHAAMQALMKMFRADYESWQQRADYHPSGASILGTALAEAGVQLSNAWPLLQSSSLGSLDWSESRHERKLWCYPAVSYGKVDTETIREMWKFQHGWIKDEASSQTLLYSDLFENYMMPRLSVRSGRVDDCDNFSGDLDTGVVAKAIDDCRQLCLDRTNCVQFSFANGKCALSDVPKMGEYKAGVHSRWLLARTENWARSASLGSDCPTQDFASWMT</sequence>
<name>A0AAI9EF62_9PEZI</name>
<gene>
    <name evidence="8" type="ORF">LECACI_7A009127</name>
</gene>
<comment type="caution">
    <text evidence="8">The sequence shown here is derived from an EMBL/GenBank/DDBJ whole genome shotgun (WGS) entry which is preliminary data.</text>
</comment>
<dbReference type="AlphaFoldDB" id="A0AAI9EF62"/>
<keyword evidence="6 7" id="KW-0472">Membrane</keyword>
<evidence type="ECO:0000313" key="9">
    <source>
        <dbReference type="Proteomes" id="UP001296104"/>
    </source>
</evidence>
<dbReference type="PANTHER" id="PTHR23033">
    <property type="entry name" value="BETA1,3-GALACTOSYLTRANSFERASE"/>
    <property type="match status" value="1"/>
</dbReference>
<feature type="transmembrane region" description="Helical" evidence="7">
    <location>
        <begin position="35"/>
        <end position="54"/>
    </location>
</feature>
<dbReference type="PANTHER" id="PTHR23033:SF47">
    <property type="entry name" value="APPLE DOMAIN-CONTAINING PROTEIN-RELATED"/>
    <property type="match status" value="1"/>
</dbReference>
<evidence type="ECO:0000256" key="3">
    <source>
        <dbReference type="ARBA" id="ARBA00022692"/>
    </source>
</evidence>
<organism evidence="8 9">
    <name type="scientific">Lecanosticta acicola</name>
    <dbReference type="NCBI Taxonomy" id="111012"/>
    <lineage>
        <taxon>Eukaryota</taxon>
        <taxon>Fungi</taxon>
        <taxon>Dikarya</taxon>
        <taxon>Ascomycota</taxon>
        <taxon>Pezizomycotina</taxon>
        <taxon>Dothideomycetes</taxon>
        <taxon>Dothideomycetidae</taxon>
        <taxon>Mycosphaerellales</taxon>
        <taxon>Mycosphaerellaceae</taxon>
        <taxon>Lecanosticta</taxon>
    </lineage>
</organism>
<dbReference type="EMBL" id="CAVMBE010000098">
    <property type="protein sequence ID" value="CAK4033969.1"/>
    <property type="molecule type" value="Genomic_DNA"/>
</dbReference>
<dbReference type="Gene3D" id="3.90.550.50">
    <property type="match status" value="1"/>
</dbReference>
<dbReference type="GO" id="GO:0016020">
    <property type="term" value="C:membrane"/>
    <property type="evidence" value="ECO:0007669"/>
    <property type="project" value="UniProtKB-SubCell"/>
</dbReference>
<comment type="subcellular location">
    <subcellularLocation>
        <location evidence="1">Membrane</location>
        <topology evidence="1">Single-pass type II membrane protein</topology>
    </subcellularLocation>
</comment>
<proteinExistence type="inferred from homology"/>
<evidence type="ECO:0000256" key="6">
    <source>
        <dbReference type="ARBA" id="ARBA00023136"/>
    </source>
</evidence>
<protein>
    <submittedName>
        <fullName evidence="8">Glycosyltransferase family 31</fullName>
    </submittedName>
</protein>
<keyword evidence="3 7" id="KW-0812">Transmembrane</keyword>
<keyword evidence="5 7" id="KW-1133">Transmembrane helix</keyword>
<dbReference type="InterPro" id="IPR026050">
    <property type="entry name" value="C1GALT1/C1GALT1_chp1"/>
</dbReference>
<reference evidence="8" key="1">
    <citation type="submission" date="2023-11" db="EMBL/GenBank/DDBJ databases">
        <authorList>
            <person name="Alioto T."/>
            <person name="Alioto T."/>
            <person name="Gomez Garrido J."/>
        </authorList>
    </citation>
    <scope>NUCLEOTIDE SEQUENCE</scope>
</reference>
<evidence type="ECO:0000256" key="4">
    <source>
        <dbReference type="ARBA" id="ARBA00022968"/>
    </source>
</evidence>
<keyword evidence="4" id="KW-0735">Signal-anchor</keyword>
<keyword evidence="9" id="KW-1185">Reference proteome</keyword>